<evidence type="ECO:0000256" key="1">
    <source>
        <dbReference type="SAM" id="MobiDB-lite"/>
    </source>
</evidence>
<feature type="region of interest" description="Disordered" evidence="1">
    <location>
        <begin position="69"/>
        <end position="92"/>
    </location>
</feature>
<dbReference type="Proteomes" id="UP000887568">
    <property type="component" value="Unplaced"/>
</dbReference>
<dbReference type="GeneID" id="119731392"/>
<keyword evidence="3" id="KW-1185">Reference proteome</keyword>
<reference evidence="2" key="1">
    <citation type="submission" date="2022-11" db="UniProtKB">
        <authorList>
            <consortium name="EnsemblMetazoa"/>
        </authorList>
    </citation>
    <scope>IDENTIFICATION</scope>
</reference>
<feature type="compositionally biased region" description="Low complexity" evidence="1">
    <location>
        <begin position="77"/>
        <end position="90"/>
    </location>
</feature>
<dbReference type="AlphaFoldDB" id="A0A914A9G2"/>
<name>A0A914A9G2_PATMI</name>
<feature type="compositionally biased region" description="Low complexity" evidence="1">
    <location>
        <begin position="140"/>
        <end position="149"/>
    </location>
</feature>
<feature type="region of interest" description="Disordered" evidence="1">
    <location>
        <begin position="120"/>
        <end position="205"/>
    </location>
</feature>
<feature type="region of interest" description="Disordered" evidence="1">
    <location>
        <begin position="221"/>
        <end position="245"/>
    </location>
</feature>
<feature type="compositionally biased region" description="Low complexity" evidence="1">
    <location>
        <begin position="232"/>
        <end position="242"/>
    </location>
</feature>
<dbReference type="EnsemblMetazoa" id="XM_038204562.1">
    <property type="protein sequence ID" value="XP_038060490.1"/>
    <property type="gene ID" value="LOC119731392"/>
</dbReference>
<protein>
    <submittedName>
        <fullName evidence="2">Uncharacterized protein</fullName>
    </submittedName>
</protein>
<sequence length="341" mass="37325">MVISLEATVYSLSNATGWNSESTTFYLANHFTHNPRLTSPFSFRTPPKVPSYSGDLISVDMEINSSAFDTQRSDVRTSTPNSQSPTNSSPGYRWSNIFTISGSFIFTEGSLLFTTRSNHVPRRSPALPQGRAVSPAGQPSSHRSQTSSSEGQFSTPSRQEDRGSTKPGDESGISLFSETRFNTSGENSEDENEQKSISDFSDGSSSKLNWSLSASYSSSAASISDSDRGRSLSDNSDGNLSSEVCATRRRRRRNLTLLSSSTTSQNGAQVIYSASYFRDYADDKGALTFSQCLQEVSHILAGAPVAMVTLRDQAAIRHSPIKYYDGYHQWHTNIVRGSFVQ</sequence>
<dbReference type="RefSeq" id="XP_038060490.1">
    <property type="nucleotide sequence ID" value="XM_038204562.1"/>
</dbReference>
<evidence type="ECO:0000313" key="3">
    <source>
        <dbReference type="Proteomes" id="UP000887568"/>
    </source>
</evidence>
<evidence type="ECO:0000313" key="2">
    <source>
        <dbReference type="EnsemblMetazoa" id="XP_038060490.1"/>
    </source>
</evidence>
<accession>A0A914A9G2</accession>
<proteinExistence type="predicted"/>
<organism evidence="2 3">
    <name type="scientific">Patiria miniata</name>
    <name type="common">Bat star</name>
    <name type="synonym">Asterina miniata</name>
    <dbReference type="NCBI Taxonomy" id="46514"/>
    <lineage>
        <taxon>Eukaryota</taxon>
        <taxon>Metazoa</taxon>
        <taxon>Echinodermata</taxon>
        <taxon>Eleutherozoa</taxon>
        <taxon>Asterozoa</taxon>
        <taxon>Asteroidea</taxon>
        <taxon>Valvatacea</taxon>
        <taxon>Valvatida</taxon>
        <taxon>Asterinidae</taxon>
        <taxon>Patiria</taxon>
    </lineage>
</organism>
<feature type="compositionally biased region" description="Polar residues" evidence="1">
    <location>
        <begin position="174"/>
        <end position="186"/>
    </location>
</feature>
<feature type="compositionally biased region" description="Basic and acidic residues" evidence="1">
    <location>
        <begin position="158"/>
        <end position="169"/>
    </location>
</feature>